<comment type="caution">
    <text evidence="3">The sequence shown here is derived from an EMBL/GenBank/DDBJ whole genome shotgun (WGS) entry which is preliminary data.</text>
</comment>
<evidence type="ECO:0000259" key="2">
    <source>
        <dbReference type="Pfam" id="PF07732"/>
    </source>
</evidence>
<evidence type="ECO:0000313" key="4">
    <source>
        <dbReference type="Proteomes" id="UP000436088"/>
    </source>
</evidence>
<dbReference type="AlphaFoldDB" id="A0A6A3CSG7"/>
<gene>
    <name evidence="3" type="ORF">F3Y22_tig00002840pilonHSYRG01285</name>
</gene>
<protein>
    <recommendedName>
        <fullName evidence="2">Plastocyanin-like domain-containing protein</fullName>
    </recommendedName>
</protein>
<dbReference type="Proteomes" id="UP000436088">
    <property type="component" value="Unassembled WGS sequence"/>
</dbReference>
<accession>A0A6A3CSG7</accession>
<reference evidence="3" key="1">
    <citation type="submission" date="2019-09" db="EMBL/GenBank/DDBJ databases">
        <title>Draft genome information of white flower Hibiscus syriacus.</title>
        <authorList>
            <person name="Kim Y.-M."/>
        </authorList>
    </citation>
    <scope>NUCLEOTIDE SEQUENCE [LARGE SCALE GENOMIC DNA]</scope>
    <source>
        <strain evidence="3">YM2019G1</strain>
    </source>
</reference>
<name>A0A6A3CSG7_HIBSY</name>
<evidence type="ECO:0000256" key="1">
    <source>
        <dbReference type="ARBA" id="ARBA00010609"/>
    </source>
</evidence>
<comment type="similarity">
    <text evidence="1">Belongs to the multicopper oxidase family.</text>
</comment>
<organism evidence="3 4">
    <name type="scientific">Hibiscus syriacus</name>
    <name type="common">Rose of Sharon</name>
    <dbReference type="NCBI Taxonomy" id="106335"/>
    <lineage>
        <taxon>Eukaryota</taxon>
        <taxon>Viridiplantae</taxon>
        <taxon>Streptophyta</taxon>
        <taxon>Embryophyta</taxon>
        <taxon>Tracheophyta</taxon>
        <taxon>Spermatophyta</taxon>
        <taxon>Magnoliopsida</taxon>
        <taxon>eudicotyledons</taxon>
        <taxon>Gunneridae</taxon>
        <taxon>Pentapetalae</taxon>
        <taxon>rosids</taxon>
        <taxon>malvids</taxon>
        <taxon>Malvales</taxon>
        <taxon>Malvaceae</taxon>
        <taxon>Malvoideae</taxon>
        <taxon>Hibiscus</taxon>
    </lineage>
</organism>
<dbReference type="EMBL" id="VEPZ02000196">
    <property type="protein sequence ID" value="KAE8731414.1"/>
    <property type="molecule type" value="Genomic_DNA"/>
</dbReference>
<dbReference type="GO" id="GO:0005507">
    <property type="term" value="F:copper ion binding"/>
    <property type="evidence" value="ECO:0007669"/>
    <property type="project" value="InterPro"/>
</dbReference>
<sequence>MLSDSFFHRLTCNNTNPKAPWKSFTYILQVKDQIGSFFYFSSLAFHKAAAGFGGIRILSRPRIPVPFPEPAGDYTVLIGDLYKSNHTNLKACLDRGKKLPFPMESLKMAEDRWVPPLMSNKGRPTDFGYRMLDCGIHSIPHPKPQVEVADQPAKDYCIAVSTRFTSRVLTSTAILRYSNSAGPVSGPPGGPTIQIDWRGRLEEMRLRGSFWVRFHFSGRRASPYATACAAMGTSGHHSFSLLGWES</sequence>
<proteinExistence type="inferred from homology"/>
<dbReference type="SUPFAM" id="SSF49503">
    <property type="entry name" value="Cupredoxins"/>
    <property type="match status" value="1"/>
</dbReference>
<dbReference type="InterPro" id="IPR008972">
    <property type="entry name" value="Cupredoxin"/>
</dbReference>
<dbReference type="Pfam" id="PF07732">
    <property type="entry name" value="Cu-oxidase_3"/>
    <property type="match status" value="1"/>
</dbReference>
<dbReference type="InterPro" id="IPR011707">
    <property type="entry name" value="Cu-oxidase-like_N"/>
</dbReference>
<keyword evidence="4" id="KW-1185">Reference proteome</keyword>
<feature type="domain" description="Plastocyanin-like" evidence="2">
    <location>
        <begin position="17"/>
        <end position="60"/>
    </location>
</feature>
<evidence type="ECO:0000313" key="3">
    <source>
        <dbReference type="EMBL" id="KAE8731414.1"/>
    </source>
</evidence>